<keyword evidence="8" id="KW-1133">Transmembrane helix</keyword>
<dbReference type="CDD" id="cd06225">
    <property type="entry name" value="HAMP"/>
    <property type="match status" value="1"/>
</dbReference>
<dbReference type="SMART" id="SM00387">
    <property type="entry name" value="HATPase_c"/>
    <property type="match status" value="1"/>
</dbReference>
<feature type="domain" description="HAMP" evidence="10">
    <location>
        <begin position="62"/>
        <end position="114"/>
    </location>
</feature>
<name>A0A9D2M874_9FIRM</name>
<dbReference type="InterPro" id="IPR005467">
    <property type="entry name" value="His_kinase_dom"/>
</dbReference>
<dbReference type="SUPFAM" id="SSF47384">
    <property type="entry name" value="Homodimeric domain of signal transducing histidine kinase"/>
    <property type="match status" value="1"/>
</dbReference>
<dbReference type="FunFam" id="3.30.565.10:FF:000006">
    <property type="entry name" value="Sensor histidine kinase WalK"/>
    <property type="match status" value="1"/>
</dbReference>
<evidence type="ECO:0000256" key="8">
    <source>
        <dbReference type="SAM" id="Phobius"/>
    </source>
</evidence>
<dbReference type="SUPFAM" id="SSF55874">
    <property type="entry name" value="ATPase domain of HSP90 chaperone/DNA topoisomerase II/histidine kinase"/>
    <property type="match status" value="1"/>
</dbReference>
<dbReference type="GO" id="GO:0000155">
    <property type="term" value="F:phosphorelay sensor kinase activity"/>
    <property type="evidence" value="ECO:0007669"/>
    <property type="project" value="InterPro"/>
</dbReference>
<keyword evidence="7" id="KW-0902">Two-component regulatory system</keyword>
<dbReference type="CDD" id="cd00082">
    <property type="entry name" value="HisKA"/>
    <property type="match status" value="1"/>
</dbReference>
<dbReference type="Pfam" id="PF00512">
    <property type="entry name" value="HisKA"/>
    <property type="match status" value="1"/>
</dbReference>
<keyword evidence="6 11" id="KW-0418">Kinase</keyword>
<accession>A0A9D2M874</accession>
<keyword evidence="4" id="KW-0597">Phosphoprotein</keyword>
<dbReference type="InterPro" id="IPR003661">
    <property type="entry name" value="HisK_dim/P_dom"/>
</dbReference>
<dbReference type="Gene3D" id="6.10.340.10">
    <property type="match status" value="1"/>
</dbReference>
<evidence type="ECO:0000256" key="2">
    <source>
        <dbReference type="ARBA" id="ARBA00004370"/>
    </source>
</evidence>
<dbReference type="PRINTS" id="PR00344">
    <property type="entry name" value="BCTRLSENSOR"/>
</dbReference>
<evidence type="ECO:0000256" key="3">
    <source>
        <dbReference type="ARBA" id="ARBA00012438"/>
    </source>
</evidence>
<dbReference type="Gene3D" id="3.30.565.10">
    <property type="entry name" value="Histidine kinase-like ATPase, C-terminal domain"/>
    <property type="match status" value="1"/>
</dbReference>
<evidence type="ECO:0000313" key="12">
    <source>
        <dbReference type="Proteomes" id="UP000824208"/>
    </source>
</evidence>
<dbReference type="Gene3D" id="1.10.287.130">
    <property type="match status" value="1"/>
</dbReference>
<dbReference type="EMBL" id="DWYC01000003">
    <property type="protein sequence ID" value="HJB55975.1"/>
    <property type="molecule type" value="Genomic_DNA"/>
</dbReference>
<dbReference type="InterPro" id="IPR003660">
    <property type="entry name" value="HAMP_dom"/>
</dbReference>
<evidence type="ECO:0000256" key="6">
    <source>
        <dbReference type="ARBA" id="ARBA00022777"/>
    </source>
</evidence>
<comment type="catalytic activity">
    <reaction evidence="1">
        <text>ATP + protein L-histidine = ADP + protein N-phospho-L-histidine.</text>
        <dbReference type="EC" id="2.7.13.3"/>
    </reaction>
</comment>
<comment type="caution">
    <text evidence="11">The sequence shown here is derived from an EMBL/GenBank/DDBJ whole genome shotgun (WGS) entry which is preliminary data.</text>
</comment>
<dbReference type="Proteomes" id="UP000824208">
    <property type="component" value="Unassembled WGS sequence"/>
</dbReference>
<reference evidence="11" key="1">
    <citation type="journal article" date="2021" name="PeerJ">
        <title>Extensive microbial diversity within the chicken gut microbiome revealed by metagenomics and culture.</title>
        <authorList>
            <person name="Gilroy R."/>
            <person name="Ravi A."/>
            <person name="Getino M."/>
            <person name="Pursley I."/>
            <person name="Horton D.L."/>
            <person name="Alikhan N.F."/>
            <person name="Baker D."/>
            <person name="Gharbi K."/>
            <person name="Hall N."/>
            <person name="Watson M."/>
            <person name="Adriaenssens E.M."/>
            <person name="Foster-Nyarko E."/>
            <person name="Jarju S."/>
            <person name="Secka A."/>
            <person name="Antonio M."/>
            <person name="Oren A."/>
            <person name="Chaudhuri R.R."/>
            <person name="La Ragione R."/>
            <person name="Hildebrand F."/>
            <person name="Pallen M.J."/>
        </authorList>
    </citation>
    <scope>NUCLEOTIDE SEQUENCE</scope>
    <source>
        <strain evidence="11">CHK189-11263</strain>
    </source>
</reference>
<keyword evidence="8" id="KW-0812">Transmembrane</keyword>
<gene>
    <name evidence="11" type="ORF">H9714_00290</name>
</gene>
<dbReference type="PROSITE" id="PS50109">
    <property type="entry name" value="HIS_KIN"/>
    <property type="match status" value="1"/>
</dbReference>
<dbReference type="SMART" id="SM00304">
    <property type="entry name" value="HAMP"/>
    <property type="match status" value="1"/>
</dbReference>
<dbReference type="InterPro" id="IPR004358">
    <property type="entry name" value="Sig_transdc_His_kin-like_C"/>
</dbReference>
<dbReference type="SMART" id="SM00388">
    <property type="entry name" value="HisKA"/>
    <property type="match status" value="1"/>
</dbReference>
<keyword evidence="5" id="KW-0808">Transferase</keyword>
<feature type="domain" description="Histidine kinase" evidence="9">
    <location>
        <begin position="122"/>
        <end position="334"/>
    </location>
</feature>
<feature type="transmembrane region" description="Helical" evidence="8">
    <location>
        <begin position="39"/>
        <end position="61"/>
    </location>
</feature>
<dbReference type="GO" id="GO:0016020">
    <property type="term" value="C:membrane"/>
    <property type="evidence" value="ECO:0007669"/>
    <property type="project" value="UniProtKB-SubCell"/>
</dbReference>
<dbReference type="Pfam" id="PF00672">
    <property type="entry name" value="HAMP"/>
    <property type="match status" value="1"/>
</dbReference>
<evidence type="ECO:0000256" key="1">
    <source>
        <dbReference type="ARBA" id="ARBA00000085"/>
    </source>
</evidence>
<evidence type="ECO:0000313" key="11">
    <source>
        <dbReference type="EMBL" id="HJB55975.1"/>
    </source>
</evidence>
<dbReference type="InterPro" id="IPR050736">
    <property type="entry name" value="Sensor_HK_Regulatory"/>
</dbReference>
<comment type="subcellular location">
    <subcellularLocation>
        <location evidence="2">Membrane</location>
    </subcellularLocation>
</comment>
<dbReference type="EC" id="2.7.13.3" evidence="3"/>
<dbReference type="SUPFAM" id="SSF158472">
    <property type="entry name" value="HAMP domain-like"/>
    <property type="match status" value="1"/>
</dbReference>
<reference evidence="11" key="2">
    <citation type="submission" date="2021-04" db="EMBL/GenBank/DDBJ databases">
        <authorList>
            <person name="Gilroy R."/>
        </authorList>
    </citation>
    <scope>NUCLEOTIDE SEQUENCE</scope>
    <source>
        <strain evidence="11">CHK189-11263</strain>
    </source>
</reference>
<dbReference type="PANTHER" id="PTHR43711:SF1">
    <property type="entry name" value="HISTIDINE KINASE 1"/>
    <property type="match status" value="1"/>
</dbReference>
<evidence type="ECO:0000259" key="10">
    <source>
        <dbReference type="PROSITE" id="PS50885"/>
    </source>
</evidence>
<dbReference type="CDD" id="cd00075">
    <property type="entry name" value="HATPase"/>
    <property type="match status" value="1"/>
</dbReference>
<organism evidence="11 12">
    <name type="scientific">Candidatus Flavonifractor intestinipullorum</name>
    <dbReference type="NCBI Taxonomy" id="2838587"/>
    <lineage>
        <taxon>Bacteria</taxon>
        <taxon>Bacillati</taxon>
        <taxon>Bacillota</taxon>
        <taxon>Clostridia</taxon>
        <taxon>Eubacteriales</taxon>
        <taxon>Oscillospiraceae</taxon>
        <taxon>Flavonifractor</taxon>
    </lineage>
</organism>
<evidence type="ECO:0000259" key="9">
    <source>
        <dbReference type="PROSITE" id="PS50109"/>
    </source>
</evidence>
<proteinExistence type="predicted"/>
<dbReference type="InterPro" id="IPR036097">
    <property type="entry name" value="HisK_dim/P_sf"/>
</dbReference>
<evidence type="ECO:0000256" key="5">
    <source>
        <dbReference type="ARBA" id="ARBA00022679"/>
    </source>
</evidence>
<keyword evidence="8" id="KW-0472">Membrane</keyword>
<dbReference type="Pfam" id="PF02518">
    <property type="entry name" value="HATPase_c"/>
    <property type="match status" value="1"/>
</dbReference>
<dbReference type="InterPro" id="IPR036890">
    <property type="entry name" value="HATPase_C_sf"/>
</dbReference>
<dbReference type="PROSITE" id="PS50885">
    <property type="entry name" value="HAMP"/>
    <property type="match status" value="1"/>
</dbReference>
<evidence type="ECO:0000256" key="7">
    <source>
        <dbReference type="ARBA" id="ARBA00023012"/>
    </source>
</evidence>
<evidence type="ECO:0000256" key="4">
    <source>
        <dbReference type="ARBA" id="ARBA00022553"/>
    </source>
</evidence>
<sequence>MKQISRLGRLAAAGALWSAAGAGLYTGCVLLLKGLHLGWAAYVLALAAPAALGALTALRAVRAALRRLRQLREAFGTITDGDLSVRLPEEERGTFSEIYSDFNRMARELQSVRTRRDEYVNTFTHEFKTPLTAIRGFAELLQEPGFTEEEQKKYLRLIADESCQLADLANDAMLLSKLDNENLPVVKRTFWLDEQVSRCLTLLEGSAREKGLTLSADLQPVELRGSEELLSHVWTNLVSNAIKYTPPGGAVSVVLKQLGTQAVFTIADTGIGMTEEVRSHIFDRYYQADPGHTRRGMGLGLPIVQGILKLCGGRIEVESTPGAGSTFRVVLPLS</sequence>
<dbReference type="AlphaFoldDB" id="A0A9D2M874"/>
<feature type="transmembrane region" description="Helical" evidence="8">
    <location>
        <begin position="12"/>
        <end position="33"/>
    </location>
</feature>
<dbReference type="PANTHER" id="PTHR43711">
    <property type="entry name" value="TWO-COMPONENT HISTIDINE KINASE"/>
    <property type="match status" value="1"/>
</dbReference>
<protein>
    <recommendedName>
        <fullName evidence="3">histidine kinase</fullName>
        <ecNumber evidence="3">2.7.13.3</ecNumber>
    </recommendedName>
</protein>
<dbReference type="InterPro" id="IPR003594">
    <property type="entry name" value="HATPase_dom"/>
</dbReference>